<feature type="transmembrane region" description="Helical" evidence="1">
    <location>
        <begin position="170"/>
        <end position="198"/>
    </location>
</feature>
<feature type="transmembrane region" description="Helical" evidence="1">
    <location>
        <begin position="33"/>
        <end position="50"/>
    </location>
</feature>
<proteinExistence type="predicted"/>
<feature type="transmembrane region" description="Helical" evidence="1">
    <location>
        <begin position="291"/>
        <end position="314"/>
    </location>
</feature>
<sequence>MALMSIVWMTGVLAAQILGGSAVLSLLGVPHRIAVLVVTGAILIASQVGLKGLSAIFSTCLVSANIIIFYALVQARGLPVYLHSIPRFGHDVAQLPMIDSLTITFSILFVVVTGADYQQFVIAARRPLDAVVGSVIAGVALIATGFLPAAAVIAWAGAGYLSRLRDKAGVIPYIVASAVSHAGSAVSILALLAMLAAALGSGGAISRAIAAGLASVFAGPGTILGRASGLIWGRTRQIVFSFLGLTLALIVAMRGQAIVQAIVGLNIVYISSVGLLLFVQMSSRRPTLRVALATMIGGFVSSTIVYVCGIFRILTDHVDAISLATGLLFAAIPLLIAQIKPSPNTELQKTGAGTGR</sequence>
<accession>A0ABM6FRR7</accession>
<feature type="transmembrane region" description="Helical" evidence="1">
    <location>
        <begin position="320"/>
        <end position="339"/>
    </location>
</feature>
<feature type="transmembrane region" description="Helical" evidence="1">
    <location>
        <begin position="94"/>
        <end position="115"/>
    </location>
</feature>
<feature type="transmembrane region" description="Helical" evidence="1">
    <location>
        <begin position="56"/>
        <end position="73"/>
    </location>
</feature>
<organism evidence="2 3">
    <name type="scientific">Pandoraea vervacti</name>
    <dbReference type="NCBI Taxonomy" id="656178"/>
    <lineage>
        <taxon>Bacteria</taxon>
        <taxon>Pseudomonadati</taxon>
        <taxon>Pseudomonadota</taxon>
        <taxon>Betaproteobacteria</taxon>
        <taxon>Burkholderiales</taxon>
        <taxon>Burkholderiaceae</taxon>
        <taxon>Pandoraea</taxon>
    </lineage>
</organism>
<dbReference type="InterPro" id="IPR038377">
    <property type="entry name" value="Na/Glc_symporter_sf"/>
</dbReference>
<feature type="transmembrane region" description="Helical" evidence="1">
    <location>
        <begin position="261"/>
        <end position="279"/>
    </location>
</feature>
<keyword evidence="1" id="KW-0472">Membrane</keyword>
<gene>
    <name evidence="2" type="ORF">UC34_24780</name>
</gene>
<evidence type="ECO:0000256" key="1">
    <source>
        <dbReference type="SAM" id="Phobius"/>
    </source>
</evidence>
<feature type="transmembrane region" description="Helical" evidence="1">
    <location>
        <begin position="6"/>
        <end position="26"/>
    </location>
</feature>
<keyword evidence="3" id="KW-1185">Reference proteome</keyword>
<keyword evidence="1" id="KW-0812">Transmembrane</keyword>
<evidence type="ECO:0000313" key="2">
    <source>
        <dbReference type="EMBL" id="APD11546.1"/>
    </source>
</evidence>
<dbReference type="Gene3D" id="1.20.1730.10">
    <property type="entry name" value="Sodium/glucose cotransporter"/>
    <property type="match status" value="1"/>
</dbReference>
<feature type="transmembrane region" description="Helical" evidence="1">
    <location>
        <begin position="135"/>
        <end position="158"/>
    </location>
</feature>
<evidence type="ECO:0000313" key="3">
    <source>
        <dbReference type="Proteomes" id="UP000035085"/>
    </source>
</evidence>
<reference evidence="3" key="1">
    <citation type="submission" date="2015-02" db="EMBL/GenBank/DDBJ databases">
        <title>Complete Genome Sequencing of Pandoraea vervacti NS15 sp. nov.</title>
        <authorList>
            <person name="Chan K.-G."/>
        </authorList>
    </citation>
    <scope>NUCLEOTIDE SEQUENCE [LARGE SCALE GENOMIC DNA]</scope>
    <source>
        <strain evidence="3">NS15</strain>
        <plasmid evidence="3">pPV15</plasmid>
    </source>
</reference>
<keyword evidence="1" id="KW-1133">Transmembrane helix</keyword>
<keyword evidence="2" id="KW-0614">Plasmid</keyword>
<geneLocation type="plasmid" evidence="2 3">
    <name>pPV15</name>
</geneLocation>
<dbReference type="Proteomes" id="UP000035085">
    <property type="component" value="Plasmid pPV15"/>
</dbReference>
<evidence type="ECO:0008006" key="4">
    <source>
        <dbReference type="Google" id="ProtNLM"/>
    </source>
</evidence>
<protein>
    <recommendedName>
        <fullName evidence="4">Sodium:solute symporter</fullName>
    </recommendedName>
</protein>
<name>A0ABM6FRR7_9BURK</name>
<feature type="transmembrane region" description="Helical" evidence="1">
    <location>
        <begin position="237"/>
        <end position="255"/>
    </location>
</feature>
<dbReference type="EMBL" id="CP010898">
    <property type="protein sequence ID" value="APD11546.1"/>
    <property type="molecule type" value="Genomic_DNA"/>
</dbReference>
<feature type="transmembrane region" description="Helical" evidence="1">
    <location>
        <begin position="204"/>
        <end position="225"/>
    </location>
</feature>